<dbReference type="GO" id="GO:0048564">
    <property type="term" value="P:photosystem I assembly"/>
    <property type="evidence" value="ECO:0007669"/>
    <property type="project" value="TreeGrafter"/>
</dbReference>
<dbReference type="PANTHER" id="PTHR47539:SF1">
    <property type="entry name" value="PENTATRICOPEPTIDE REPEAT-CONTAINING PROTEIN OTP51, CHLOROPLASTIC"/>
    <property type="match status" value="1"/>
</dbReference>
<dbReference type="Gene3D" id="3.10.28.10">
    <property type="entry name" value="Homing endonucleases"/>
    <property type="match status" value="2"/>
</dbReference>
<dbReference type="InterPro" id="IPR027434">
    <property type="entry name" value="Homing_endonucl"/>
</dbReference>
<organism evidence="2 3">
    <name type="scientific">Candidatus Roizmanbacteria bacterium CG03_land_8_20_14_0_80_39_12</name>
    <dbReference type="NCBI Taxonomy" id="1974847"/>
    <lineage>
        <taxon>Bacteria</taxon>
        <taxon>Candidatus Roizmaniibacteriota</taxon>
    </lineage>
</organism>
<dbReference type="Proteomes" id="UP000230119">
    <property type="component" value="Unassembled WGS sequence"/>
</dbReference>
<dbReference type="GO" id="GO:0000373">
    <property type="term" value="P:Group II intron splicing"/>
    <property type="evidence" value="ECO:0007669"/>
    <property type="project" value="TreeGrafter"/>
</dbReference>
<evidence type="ECO:0000313" key="3">
    <source>
        <dbReference type="Proteomes" id="UP000230119"/>
    </source>
</evidence>
<reference evidence="3" key="1">
    <citation type="submission" date="2017-09" db="EMBL/GenBank/DDBJ databases">
        <title>Depth-based differentiation of microbial function through sediment-hosted aquifers and enrichment of novel symbionts in the deep terrestrial subsurface.</title>
        <authorList>
            <person name="Probst A.J."/>
            <person name="Ladd B."/>
            <person name="Jarett J.K."/>
            <person name="Geller-Mcgrath D.E."/>
            <person name="Sieber C.M.K."/>
            <person name="Emerson J.B."/>
            <person name="Anantharaman K."/>
            <person name="Thomas B.C."/>
            <person name="Malmstrom R."/>
            <person name="Stieglmeier M."/>
            <person name="Klingl A."/>
            <person name="Woyke T."/>
            <person name="Ryan C.M."/>
            <person name="Banfield J.F."/>
        </authorList>
    </citation>
    <scope>NUCLEOTIDE SEQUENCE [LARGE SCALE GENOMIC DNA]</scope>
</reference>
<accession>A0A2M7BS20</accession>
<dbReference type="SUPFAM" id="SSF55608">
    <property type="entry name" value="Homing endonucleases"/>
    <property type="match status" value="1"/>
</dbReference>
<comment type="caution">
    <text evidence="2">The sequence shown here is derived from an EMBL/GenBank/DDBJ whole genome shotgun (WGS) entry which is preliminary data.</text>
</comment>
<feature type="domain" description="Homing endonuclease LAGLIDADG" evidence="1">
    <location>
        <begin position="26"/>
        <end position="182"/>
    </location>
</feature>
<protein>
    <recommendedName>
        <fullName evidence="1">Homing endonuclease LAGLIDADG domain-containing protein</fullName>
    </recommendedName>
</protein>
<proteinExistence type="predicted"/>
<dbReference type="GO" id="GO:0045292">
    <property type="term" value="P:mRNA cis splicing, via spliceosome"/>
    <property type="evidence" value="ECO:0007669"/>
    <property type="project" value="TreeGrafter"/>
</dbReference>
<evidence type="ECO:0000313" key="2">
    <source>
        <dbReference type="EMBL" id="PIV08284.1"/>
    </source>
</evidence>
<gene>
    <name evidence="2" type="ORF">COS52_03525</name>
</gene>
<evidence type="ECO:0000259" key="1">
    <source>
        <dbReference type="Pfam" id="PF03161"/>
    </source>
</evidence>
<dbReference type="AlphaFoldDB" id="A0A2M7BS20"/>
<dbReference type="EMBL" id="PEVA01000150">
    <property type="protein sequence ID" value="PIV08284.1"/>
    <property type="molecule type" value="Genomic_DNA"/>
</dbReference>
<dbReference type="InterPro" id="IPR052500">
    <property type="entry name" value="Chloro/Mito_RNA_Process"/>
</dbReference>
<dbReference type="Pfam" id="PF03161">
    <property type="entry name" value="LAGLIDADG_2"/>
    <property type="match status" value="1"/>
</dbReference>
<name>A0A2M7BS20_9BACT</name>
<dbReference type="InterPro" id="IPR004860">
    <property type="entry name" value="LAGLIDADG_dom"/>
</dbReference>
<sequence>MRKQLTNSTWLRKKKLDLHLSSIQKAVLIGTLLGDGYLRLSRSGQSARLQICHSQSAKEYLFWLRDIFSDFVFAKPDYQISNHALRFTTVSHPDFLTFYNSFYQDGIKKVPDNINDLLSDPFSLAIWFMDDGNGYLKSSAYRISTYAFGLEGNQILASSLKNNFDLKVNLVKDSKGYQLYIPIKGDNASRFYNLVDPFIIPSMRYKLEHRSPVETHIVGTG</sequence>
<dbReference type="GO" id="GO:0004519">
    <property type="term" value="F:endonuclease activity"/>
    <property type="evidence" value="ECO:0007669"/>
    <property type="project" value="InterPro"/>
</dbReference>
<dbReference type="PANTHER" id="PTHR47539">
    <property type="entry name" value="PENTATRICOPEPTIDE REPEAT-CONTAINING PROTEIN OTP51, CHLOROPLASTIC"/>
    <property type="match status" value="1"/>
</dbReference>